<sequence>MLRNVGVVTGAALAAGALALTAMPATAGEPAPPPSSYAAAAAKAAEARPAPPVPGAMLDAMRRDLGLTPAEVRTRVASEHRAPTVEKALSMELGTRYGGAWTTGPTSKLVVGTTSAAEADTIAAAGATPKVVDHGLAELDAAKAALDRAAERRTPDGVPAWSVDVRHNTVTVFAARPAEARRFVDRSGADASAVRVVKSAEKPRPYYDLRGGDAYYMGGGRCSVGFPVTKGTQQGFVTAGHCGRAGTSTTGYNQVAQGTFQGSSFPGNDYAWVAANSNWTATPYVKGQGGANVTVAGSQQAPVGSSICRSGSTTGWHCGTIQQHNTSVTYPQGTVSGVTRTSVCAEPGDSGGSFISGSQAQGMTSGGSGNCSSGGTTYYQPVTEALSVYGLTLRTSGGEEPPPTGCAKPSASYAGSLTSGEQRIEPNGTSYESTASGPHTGCLKGPSSADFDLYLQKLNGSTWTTVASGTSPGPDETVTYDGTAGTYRFLVHAYSGSGSYALDSVRP</sequence>
<dbReference type="SUPFAM" id="SSF54806">
    <property type="entry name" value="Alpha-lytic protease prodomain"/>
    <property type="match status" value="1"/>
</dbReference>
<evidence type="ECO:0000256" key="9">
    <source>
        <dbReference type="SAM" id="SignalP"/>
    </source>
</evidence>
<feature type="domain" description="Peptidase S1A alpha-lytic prodomain" evidence="10">
    <location>
        <begin position="134"/>
        <end position="191"/>
    </location>
</feature>
<comment type="similarity">
    <text evidence="1">Belongs to the peptidase S1 family.</text>
</comment>
<organism evidence="11 12">
    <name type="scientific">Streptomyces daliensis</name>
    <dbReference type="NCBI Taxonomy" id="299421"/>
    <lineage>
        <taxon>Bacteria</taxon>
        <taxon>Bacillati</taxon>
        <taxon>Actinomycetota</taxon>
        <taxon>Actinomycetes</taxon>
        <taxon>Kitasatosporales</taxon>
        <taxon>Streptomycetaceae</taxon>
        <taxon>Streptomyces</taxon>
    </lineage>
</organism>
<accession>A0A8T4J346</accession>
<evidence type="ECO:0000259" key="10">
    <source>
        <dbReference type="Pfam" id="PF02983"/>
    </source>
</evidence>
<dbReference type="Gene3D" id="2.40.10.10">
    <property type="entry name" value="Trypsin-like serine proteases"/>
    <property type="match status" value="2"/>
</dbReference>
<dbReference type="SUPFAM" id="SSF50494">
    <property type="entry name" value="Trypsin-like serine proteases"/>
    <property type="match status" value="1"/>
</dbReference>
<keyword evidence="4" id="KW-0378">Hydrolase</keyword>
<keyword evidence="6" id="KW-0865">Zymogen</keyword>
<dbReference type="GO" id="GO:0006508">
    <property type="term" value="P:proteolysis"/>
    <property type="evidence" value="ECO:0007669"/>
    <property type="project" value="UniProtKB-KW"/>
</dbReference>
<reference evidence="11" key="1">
    <citation type="submission" date="2021-04" db="EMBL/GenBank/DDBJ databases">
        <title>Sequencing of actinobacteria type strains.</title>
        <authorList>
            <person name="Nguyen G.-S."/>
            <person name="Wentzel A."/>
        </authorList>
    </citation>
    <scope>NUCLEOTIDE SEQUENCE</scope>
    <source>
        <strain evidence="11">DSM 42095</strain>
    </source>
</reference>
<evidence type="ECO:0000256" key="4">
    <source>
        <dbReference type="ARBA" id="ARBA00022801"/>
    </source>
</evidence>
<dbReference type="InterPro" id="IPR009003">
    <property type="entry name" value="Peptidase_S1_PA"/>
</dbReference>
<name>A0A8T4J346_9ACTN</name>
<dbReference type="Proteomes" id="UP000675554">
    <property type="component" value="Unassembled WGS sequence"/>
</dbReference>
<evidence type="ECO:0000256" key="1">
    <source>
        <dbReference type="ARBA" id="ARBA00007664"/>
    </source>
</evidence>
<evidence type="ECO:0000256" key="6">
    <source>
        <dbReference type="ARBA" id="ARBA00023145"/>
    </source>
</evidence>
<dbReference type="Pfam" id="PF02983">
    <property type="entry name" value="Pro_Al_protease"/>
    <property type="match status" value="1"/>
</dbReference>
<gene>
    <name evidence="11" type="ORF">KDA82_27155</name>
</gene>
<protein>
    <submittedName>
        <fullName evidence="11">S1 family peptidase</fullName>
    </submittedName>
</protein>
<dbReference type="InterPro" id="IPR043504">
    <property type="entry name" value="Peptidase_S1_PA_chymotrypsin"/>
</dbReference>
<dbReference type="AlphaFoldDB" id="A0A8T4J346"/>
<dbReference type="CDD" id="cd21112">
    <property type="entry name" value="alphaLP-like"/>
    <property type="match status" value="1"/>
</dbReference>
<comment type="caution">
    <text evidence="11">The sequence shown here is derived from an EMBL/GenBank/DDBJ whole genome shotgun (WGS) entry which is preliminary data.</text>
</comment>
<dbReference type="GO" id="GO:0004252">
    <property type="term" value="F:serine-type endopeptidase activity"/>
    <property type="evidence" value="ECO:0007669"/>
    <property type="project" value="InterPro"/>
</dbReference>
<evidence type="ECO:0000256" key="5">
    <source>
        <dbReference type="ARBA" id="ARBA00022825"/>
    </source>
</evidence>
<evidence type="ECO:0000256" key="2">
    <source>
        <dbReference type="ARBA" id="ARBA00022670"/>
    </source>
</evidence>
<keyword evidence="3 9" id="KW-0732">Signal</keyword>
<evidence type="ECO:0000313" key="12">
    <source>
        <dbReference type="Proteomes" id="UP000675554"/>
    </source>
</evidence>
<feature type="region of interest" description="Disordered" evidence="8">
    <location>
        <begin position="395"/>
        <end position="442"/>
    </location>
</feature>
<proteinExistence type="inferred from homology"/>
<feature type="signal peptide" evidence="9">
    <location>
        <begin position="1"/>
        <end position="27"/>
    </location>
</feature>
<dbReference type="InterPro" id="IPR037295">
    <property type="entry name" value="Alpha-lytic_protease_prodomain"/>
</dbReference>
<keyword evidence="2" id="KW-0645">Protease</keyword>
<keyword evidence="5" id="KW-0720">Serine protease</keyword>
<dbReference type="GO" id="GO:0005576">
    <property type="term" value="C:extracellular region"/>
    <property type="evidence" value="ECO:0007669"/>
    <property type="project" value="InterPro"/>
</dbReference>
<dbReference type="Gene3D" id="2.60.120.380">
    <property type="match status" value="1"/>
</dbReference>
<evidence type="ECO:0000256" key="7">
    <source>
        <dbReference type="ARBA" id="ARBA00023157"/>
    </source>
</evidence>
<keyword evidence="12" id="KW-1185">Reference proteome</keyword>
<dbReference type="InterPro" id="IPR035070">
    <property type="entry name" value="Streptogrisin_prodomain"/>
</dbReference>
<feature type="chain" id="PRO_5035831538" evidence="9">
    <location>
        <begin position="28"/>
        <end position="507"/>
    </location>
</feature>
<dbReference type="InterPro" id="IPR004236">
    <property type="entry name" value="Pept_S1_alpha_lytic"/>
</dbReference>
<dbReference type="EMBL" id="JAGSMN010000703">
    <property type="protein sequence ID" value="MBR7676617.1"/>
    <property type="molecule type" value="Genomic_DNA"/>
</dbReference>
<evidence type="ECO:0000256" key="3">
    <source>
        <dbReference type="ARBA" id="ARBA00022729"/>
    </source>
</evidence>
<dbReference type="InterPro" id="IPR001316">
    <property type="entry name" value="Pept_S1A_streptogrisin"/>
</dbReference>
<evidence type="ECO:0000256" key="8">
    <source>
        <dbReference type="SAM" id="MobiDB-lite"/>
    </source>
</evidence>
<dbReference type="PRINTS" id="PR00861">
    <property type="entry name" value="ALYTICPTASE"/>
</dbReference>
<feature type="compositionally biased region" description="Polar residues" evidence="8">
    <location>
        <begin position="413"/>
        <end position="437"/>
    </location>
</feature>
<keyword evidence="7" id="KW-1015">Disulfide bond</keyword>
<dbReference type="Gene3D" id="3.30.300.50">
    <property type="match status" value="2"/>
</dbReference>
<evidence type="ECO:0000313" key="11">
    <source>
        <dbReference type="EMBL" id="MBR7676617.1"/>
    </source>
</evidence>